<name>A0A6H3NL33_9LEPT</name>
<dbReference type="Proteomes" id="UP000297649">
    <property type="component" value="Unassembled WGS sequence"/>
</dbReference>
<reference evidence="2" key="1">
    <citation type="journal article" date="2019" name="PLoS Negl. Trop. Dis.">
        <title>Revisiting the worldwide diversity of Leptospira species in the environment.</title>
        <authorList>
            <person name="Vincent A.T."/>
            <person name="Schiettekatte O."/>
            <person name="Bourhy P."/>
            <person name="Veyrier F.J."/>
            <person name="Picardeau M."/>
        </authorList>
    </citation>
    <scope>NUCLEOTIDE SEQUENCE [LARGE SCALE GENOMIC DNA]</scope>
    <source>
        <strain evidence="2">201601109</strain>
    </source>
</reference>
<gene>
    <name evidence="2" type="ORF">EHR08_14430</name>
</gene>
<dbReference type="InterPro" id="IPR005490">
    <property type="entry name" value="LD_TPept_cat_dom"/>
</dbReference>
<dbReference type="AlphaFoldDB" id="A0A6H3NL33"/>
<dbReference type="EMBL" id="RQHU01000019">
    <property type="protein sequence ID" value="TGN12561.1"/>
    <property type="molecule type" value="Genomic_DNA"/>
</dbReference>
<dbReference type="PANTHER" id="PTHR38589:SF1">
    <property type="entry name" value="BLR0621 PROTEIN"/>
    <property type="match status" value="1"/>
</dbReference>
<sequence>MSSFLTKNFFLKLPKILDISLKLSPNFSLSICFFLVFTGFPWTSLGLSASDGVLPDTNTLLLKSEQILFITASPGETKGNLHFYTVEEGEWIPVFENIPVQLGKNGTTPAEKKREGDGHTPANIFPIQRVLGRDKREIRNLEYTKIQKYHHWSDSSNSKHYNQLIKHKEKGAVSLWDSEIYELFVVIEHNTKPAVPGFGSMIFLHPWNEDKPTSGCVGVSKDILETIVSKLDGKKYPSLVIKILE</sequence>
<evidence type="ECO:0000313" key="3">
    <source>
        <dbReference type="Proteomes" id="UP000297649"/>
    </source>
</evidence>
<proteinExistence type="predicted"/>
<keyword evidence="3" id="KW-1185">Reference proteome</keyword>
<evidence type="ECO:0000259" key="1">
    <source>
        <dbReference type="Pfam" id="PF03734"/>
    </source>
</evidence>
<protein>
    <submittedName>
        <fullName evidence="2">L,D-transpeptidase catalytic domain protein</fullName>
    </submittedName>
</protein>
<accession>A0A6H3NL33</accession>
<dbReference type="OrthoDB" id="186490at2"/>
<feature type="domain" description="L,D-TPase catalytic" evidence="1">
    <location>
        <begin position="87"/>
        <end position="225"/>
    </location>
</feature>
<evidence type="ECO:0000313" key="2">
    <source>
        <dbReference type="EMBL" id="TGN12561.1"/>
    </source>
</evidence>
<comment type="caution">
    <text evidence="2">The sequence shown here is derived from an EMBL/GenBank/DDBJ whole genome shotgun (WGS) entry which is preliminary data.</text>
</comment>
<dbReference type="Pfam" id="PF03734">
    <property type="entry name" value="YkuD"/>
    <property type="match status" value="1"/>
</dbReference>
<dbReference type="GO" id="GO:0016740">
    <property type="term" value="F:transferase activity"/>
    <property type="evidence" value="ECO:0007669"/>
    <property type="project" value="InterPro"/>
</dbReference>
<organism evidence="2 3">
    <name type="scientific">Leptospira bandrabouensis</name>
    <dbReference type="NCBI Taxonomy" id="2484903"/>
    <lineage>
        <taxon>Bacteria</taxon>
        <taxon>Pseudomonadati</taxon>
        <taxon>Spirochaetota</taxon>
        <taxon>Spirochaetia</taxon>
        <taxon>Leptospirales</taxon>
        <taxon>Leptospiraceae</taxon>
        <taxon>Leptospira</taxon>
    </lineage>
</organism>
<dbReference type="PANTHER" id="PTHR38589">
    <property type="entry name" value="BLR0621 PROTEIN"/>
    <property type="match status" value="1"/>
</dbReference>